<feature type="region of interest" description="Disordered" evidence="1">
    <location>
        <begin position="250"/>
        <end position="273"/>
    </location>
</feature>
<feature type="region of interest" description="Disordered" evidence="1">
    <location>
        <begin position="1"/>
        <end position="65"/>
    </location>
</feature>
<organism evidence="2 3">
    <name type="scientific">Trifolium subterraneum</name>
    <name type="common">Subterranean clover</name>
    <dbReference type="NCBI Taxonomy" id="3900"/>
    <lineage>
        <taxon>Eukaryota</taxon>
        <taxon>Viridiplantae</taxon>
        <taxon>Streptophyta</taxon>
        <taxon>Embryophyta</taxon>
        <taxon>Tracheophyta</taxon>
        <taxon>Spermatophyta</taxon>
        <taxon>Magnoliopsida</taxon>
        <taxon>eudicotyledons</taxon>
        <taxon>Gunneridae</taxon>
        <taxon>Pentapetalae</taxon>
        <taxon>rosids</taxon>
        <taxon>fabids</taxon>
        <taxon>Fabales</taxon>
        <taxon>Fabaceae</taxon>
        <taxon>Papilionoideae</taxon>
        <taxon>50 kb inversion clade</taxon>
        <taxon>NPAAA clade</taxon>
        <taxon>Hologalegina</taxon>
        <taxon>IRL clade</taxon>
        <taxon>Trifolieae</taxon>
        <taxon>Trifolium</taxon>
    </lineage>
</organism>
<reference evidence="3" key="1">
    <citation type="journal article" date="2017" name="Front. Plant Sci.">
        <title>Climate Clever Clovers: New Paradigm to Reduce the Environmental Footprint of Ruminants by Breeding Low Methanogenic Forages Utilizing Haplotype Variation.</title>
        <authorList>
            <person name="Kaur P."/>
            <person name="Appels R."/>
            <person name="Bayer P.E."/>
            <person name="Keeble-Gagnere G."/>
            <person name="Wang J."/>
            <person name="Hirakawa H."/>
            <person name="Shirasawa K."/>
            <person name="Vercoe P."/>
            <person name="Stefanova K."/>
            <person name="Durmic Z."/>
            <person name="Nichols P."/>
            <person name="Revell C."/>
            <person name="Isobe S.N."/>
            <person name="Edwards D."/>
            <person name="Erskine W."/>
        </authorList>
    </citation>
    <scope>NUCLEOTIDE SEQUENCE [LARGE SCALE GENOMIC DNA]</scope>
    <source>
        <strain evidence="3">cv. Daliak</strain>
    </source>
</reference>
<evidence type="ECO:0000313" key="3">
    <source>
        <dbReference type="Proteomes" id="UP000242715"/>
    </source>
</evidence>
<dbReference type="EMBL" id="DF973197">
    <property type="protein sequence ID" value="GAU19262.1"/>
    <property type="molecule type" value="Genomic_DNA"/>
</dbReference>
<name>A0A2Z6LMJ1_TRISU</name>
<evidence type="ECO:0000313" key="2">
    <source>
        <dbReference type="EMBL" id="GAU19262.1"/>
    </source>
</evidence>
<accession>A0A2Z6LMJ1</accession>
<proteinExistence type="predicted"/>
<protein>
    <submittedName>
        <fullName evidence="2">Uncharacterized protein</fullName>
    </submittedName>
</protein>
<dbReference type="AlphaFoldDB" id="A0A2Z6LMJ1"/>
<keyword evidence="3" id="KW-1185">Reference proteome</keyword>
<dbReference type="Proteomes" id="UP000242715">
    <property type="component" value="Unassembled WGS sequence"/>
</dbReference>
<gene>
    <name evidence="2" type="ORF">TSUD_335480</name>
</gene>
<evidence type="ECO:0000256" key="1">
    <source>
        <dbReference type="SAM" id="MobiDB-lite"/>
    </source>
</evidence>
<sequence length="273" mass="29553">MVEDKTSNSLASPKGQIKDEITLSKSKKATFARGRQQRERGGVPSFHSFTSLAHPYGDQPIGGQPSGTLPEIDVDSQLAISLPSYSCEVSRVNQRSQSFKAGDREREVQVPRQAEKCDELLCCIELALATAAPKNIQSLTRPGSRHSSALSTGLRYALSFLLSLSALAPLGSAVDCAPRRIKKVSICSKNPTWNNGLAPQTSRSVVLQSCYSKVLLFSQELIAVVGSALHMSLACSIAYRQGGRETEHRAAQRSTCPWHNDQVKQSARGAART</sequence>